<dbReference type="SUPFAM" id="SSF50044">
    <property type="entry name" value="SH3-domain"/>
    <property type="match status" value="1"/>
</dbReference>
<gene>
    <name evidence="6" type="ORF">HGRIS_012707</name>
</gene>
<name>A0ABR3IT42_9AGAR</name>
<reference evidence="7" key="1">
    <citation type="submission" date="2024-06" db="EMBL/GenBank/DDBJ databases">
        <title>Multi-omics analyses provide insights into the biosynthesis of the anticancer antibiotic pleurotin in Hohenbuehelia grisea.</title>
        <authorList>
            <person name="Weaver J.A."/>
            <person name="Alberti F."/>
        </authorList>
    </citation>
    <scope>NUCLEOTIDE SEQUENCE [LARGE SCALE GENOMIC DNA]</scope>
    <source>
        <strain evidence="7">T-177</strain>
    </source>
</reference>
<dbReference type="PROSITE" id="PS50002">
    <property type="entry name" value="SH3"/>
    <property type="match status" value="1"/>
</dbReference>
<feature type="domain" description="SH3" evidence="5">
    <location>
        <begin position="344"/>
        <end position="407"/>
    </location>
</feature>
<evidence type="ECO:0000259" key="5">
    <source>
        <dbReference type="PROSITE" id="PS50002"/>
    </source>
</evidence>
<dbReference type="Proteomes" id="UP001556367">
    <property type="component" value="Unassembled WGS sequence"/>
</dbReference>
<proteinExistence type="predicted"/>
<dbReference type="EMBL" id="JASNQZ010000015">
    <property type="protein sequence ID" value="KAL0946489.1"/>
    <property type="molecule type" value="Genomic_DNA"/>
</dbReference>
<feature type="compositionally biased region" description="Low complexity" evidence="3">
    <location>
        <begin position="188"/>
        <end position="197"/>
    </location>
</feature>
<evidence type="ECO:0000313" key="6">
    <source>
        <dbReference type="EMBL" id="KAL0946489.1"/>
    </source>
</evidence>
<feature type="region of interest" description="Disordered" evidence="3">
    <location>
        <begin position="401"/>
        <end position="424"/>
    </location>
</feature>
<feature type="compositionally biased region" description="Polar residues" evidence="3">
    <location>
        <begin position="415"/>
        <end position="424"/>
    </location>
</feature>
<keyword evidence="7" id="KW-1185">Reference proteome</keyword>
<evidence type="ECO:0000256" key="1">
    <source>
        <dbReference type="ARBA" id="ARBA00022443"/>
    </source>
</evidence>
<dbReference type="SMART" id="SM00326">
    <property type="entry name" value="SH3"/>
    <property type="match status" value="1"/>
</dbReference>
<dbReference type="InterPro" id="IPR035521">
    <property type="entry name" value="Fus1_SH3"/>
</dbReference>
<organism evidence="6 7">
    <name type="scientific">Hohenbuehelia grisea</name>
    <dbReference type="NCBI Taxonomy" id="104357"/>
    <lineage>
        <taxon>Eukaryota</taxon>
        <taxon>Fungi</taxon>
        <taxon>Dikarya</taxon>
        <taxon>Basidiomycota</taxon>
        <taxon>Agaricomycotina</taxon>
        <taxon>Agaricomycetes</taxon>
        <taxon>Agaricomycetidae</taxon>
        <taxon>Agaricales</taxon>
        <taxon>Pleurotineae</taxon>
        <taxon>Pleurotaceae</taxon>
        <taxon>Hohenbuehelia</taxon>
    </lineage>
</organism>
<dbReference type="Pfam" id="PF14604">
    <property type="entry name" value="SH3_9"/>
    <property type="match status" value="1"/>
</dbReference>
<feature type="transmembrane region" description="Helical" evidence="4">
    <location>
        <begin position="38"/>
        <end position="61"/>
    </location>
</feature>
<keyword evidence="1 2" id="KW-0728">SH3 domain</keyword>
<keyword evidence="4" id="KW-0812">Transmembrane</keyword>
<dbReference type="CDD" id="cd11854">
    <property type="entry name" value="SH3_Fus1p"/>
    <property type="match status" value="1"/>
</dbReference>
<evidence type="ECO:0000256" key="4">
    <source>
        <dbReference type="SAM" id="Phobius"/>
    </source>
</evidence>
<keyword evidence="4" id="KW-0472">Membrane</keyword>
<evidence type="ECO:0000313" key="7">
    <source>
        <dbReference type="Proteomes" id="UP001556367"/>
    </source>
</evidence>
<feature type="region of interest" description="Disordered" evidence="3">
    <location>
        <begin position="237"/>
        <end position="262"/>
    </location>
</feature>
<sequence length="424" mass="45309">MMPGRGHIARAIHNATPVDVARRADTTQYVKQTATFPIAIGATIAVIIVLVGIIVAIFVAWRINIKRRKKKQANDVRPTTLFGSNDDQHADIESSFIVEKPREAVLRPVMPTADSGVRWAPQIRTVGGLAVLDKKPSVQSLTSTYFRDIKQPLPEIKQPLLRSKASPPPSYAVANSPVSKKTDAVDLAAQTAEAPASPASPPVPSPKNLPPTPSSMSEFSTHTVEPQVQLIVTAASSPAGSPKNFAAPSPPPTSSGSKSTAASNLRITLPPTPAAPCLTTVFPITPGPPEADQPSPKGTIQIVMPSPRSSSFRAAKSIWSTTTTASVIDPNSLDSPDGAKPPPLPSRLMVVIDTFVPSLDDELAVRVGEVVHMLEEYRDGWCLVQRVGRLDAQRGVVPRTHIEDRKQPAHHKQPSLLQVTSGML</sequence>
<evidence type="ECO:0000256" key="2">
    <source>
        <dbReference type="PROSITE-ProRule" id="PRU00192"/>
    </source>
</evidence>
<accession>A0ABR3IT42</accession>
<feature type="region of interest" description="Disordered" evidence="3">
    <location>
        <begin position="159"/>
        <end position="223"/>
    </location>
</feature>
<dbReference type="InterPro" id="IPR001452">
    <property type="entry name" value="SH3_domain"/>
</dbReference>
<evidence type="ECO:0000256" key="3">
    <source>
        <dbReference type="SAM" id="MobiDB-lite"/>
    </source>
</evidence>
<dbReference type="InterPro" id="IPR036028">
    <property type="entry name" value="SH3-like_dom_sf"/>
</dbReference>
<dbReference type="Gene3D" id="2.30.30.40">
    <property type="entry name" value="SH3 Domains"/>
    <property type="match status" value="1"/>
</dbReference>
<feature type="compositionally biased region" description="Pro residues" evidence="3">
    <location>
        <begin position="198"/>
        <end position="213"/>
    </location>
</feature>
<keyword evidence="4" id="KW-1133">Transmembrane helix</keyword>
<comment type="caution">
    <text evidence="6">The sequence shown here is derived from an EMBL/GenBank/DDBJ whole genome shotgun (WGS) entry which is preliminary data.</text>
</comment>
<protein>
    <recommendedName>
        <fullName evidence="5">SH3 domain-containing protein</fullName>
    </recommendedName>
</protein>